<keyword evidence="5" id="KW-1185">Reference proteome</keyword>
<proteinExistence type="predicted"/>
<evidence type="ECO:0000256" key="1">
    <source>
        <dbReference type="ARBA" id="ARBA00022603"/>
    </source>
</evidence>
<dbReference type="InterPro" id="IPR000940">
    <property type="entry name" value="NNMT_TEMT_trans"/>
</dbReference>
<dbReference type="InterPro" id="IPR029063">
    <property type="entry name" value="SAM-dependent_MTases_sf"/>
</dbReference>
<keyword evidence="1 4" id="KW-0489">Methyltransferase</keyword>
<comment type="caution">
    <text evidence="4">The sequence shown here is derived from an EMBL/GenBank/DDBJ whole genome shotgun (WGS) entry which is preliminary data.</text>
</comment>
<dbReference type="SUPFAM" id="SSF53335">
    <property type="entry name" value="S-adenosyl-L-methionine-dependent methyltransferases"/>
    <property type="match status" value="1"/>
</dbReference>
<dbReference type="Gene3D" id="3.40.50.150">
    <property type="entry name" value="Vaccinia Virus protein VP39"/>
    <property type="match status" value="1"/>
</dbReference>
<dbReference type="Proteomes" id="UP000621266">
    <property type="component" value="Unassembled WGS sequence"/>
</dbReference>
<sequence>MVLRPPAPGVVKAQELNDDADWNAFDSEAYVAHNYRDLRPDDEQIIRIVRDYFTDHFRRHPGDPVPGIDVGSGANLYPALTLLPWCSEITLFEYAATNAAWLERQVTGYEPNWDAFWDVLREARPYAGTENPRAALRLAARVKQGNLFSLPEARWGIGTMFFVAESMTTAHEEFQEGVRRFAECLLPGAPFAAAFMEGSEGYAVGDEFFPACSVTGAQVRDTLTPFAEGEVQIHSIGIPGDPLRVGYKGMLVACGRRNSD</sequence>
<keyword evidence="3" id="KW-0949">S-adenosyl-L-methionine</keyword>
<evidence type="ECO:0000256" key="2">
    <source>
        <dbReference type="ARBA" id="ARBA00022679"/>
    </source>
</evidence>
<dbReference type="PROSITE" id="PS51681">
    <property type="entry name" value="SAM_MT_NNMT_PNMT_TEMT"/>
    <property type="match status" value="1"/>
</dbReference>
<dbReference type="EMBL" id="WHPN01000149">
    <property type="protein sequence ID" value="KAF4409975.1"/>
    <property type="molecule type" value="Genomic_DNA"/>
</dbReference>
<accession>A0ABQ7FMP8</accession>
<dbReference type="GO" id="GO:0032259">
    <property type="term" value="P:methylation"/>
    <property type="evidence" value="ECO:0007669"/>
    <property type="project" value="UniProtKB-KW"/>
</dbReference>
<evidence type="ECO:0000313" key="4">
    <source>
        <dbReference type="EMBL" id="KAF4409975.1"/>
    </source>
</evidence>
<evidence type="ECO:0000313" key="5">
    <source>
        <dbReference type="Proteomes" id="UP000621266"/>
    </source>
</evidence>
<protein>
    <submittedName>
        <fullName evidence="4">Methyltransferase</fullName>
    </submittedName>
</protein>
<name>A0ABQ7FMP8_9ACTN</name>
<dbReference type="RefSeq" id="WP_156205343.1">
    <property type="nucleotide sequence ID" value="NZ_WHPN01000149.1"/>
</dbReference>
<evidence type="ECO:0000256" key="3">
    <source>
        <dbReference type="ARBA" id="ARBA00022691"/>
    </source>
</evidence>
<dbReference type="GO" id="GO:0008168">
    <property type="term" value="F:methyltransferase activity"/>
    <property type="evidence" value="ECO:0007669"/>
    <property type="project" value="UniProtKB-KW"/>
</dbReference>
<reference evidence="4 5" key="1">
    <citation type="submission" date="2019-10" db="EMBL/GenBank/DDBJ databases">
        <title>Streptomyces tenebrisbrunneis sp.nov., an endogenous actinomycete isolated from of Lycium ruthenicum.</title>
        <authorList>
            <person name="Ma L."/>
        </authorList>
    </citation>
    <scope>NUCLEOTIDE SEQUENCE [LARGE SCALE GENOMIC DNA]</scope>
    <source>
        <strain evidence="4 5">TRM 66187</strain>
    </source>
</reference>
<keyword evidence="2" id="KW-0808">Transferase</keyword>
<organism evidence="4 5">
    <name type="scientific">Streptomyces lycii</name>
    <dbReference type="NCBI Taxonomy" id="2654337"/>
    <lineage>
        <taxon>Bacteria</taxon>
        <taxon>Bacillati</taxon>
        <taxon>Actinomycetota</taxon>
        <taxon>Actinomycetes</taxon>
        <taxon>Kitasatosporales</taxon>
        <taxon>Streptomycetaceae</taxon>
        <taxon>Streptomyces</taxon>
    </lineage>
</organism>
<dbReference type="NCBIfam" id="NF040568">
    <property type="entry name" value="SCO2525_fam"/>
    <property type="match status" value="1"/>
</dbReference>
<gene>
    <name evidence="4" type="ORF">GCU69_06275</name>
</gene>